<dbReference type="PANTHER" id="PTHR37305:SF1">
    <property type="entry name" value="MEMBRANE PROTEIN"/>
    <property type="match status" value="1"/>
</dbReference>
<accession>A0A841JDB1</accession>
<evidence type="ECO:0000313" key="2">
    <source>
        <dbReference type="EMBL" id="MBB6128332.1"/>
    </source>
</evidence>
<dbReference type="Proteomes" id="UP000548326">
    <property type="component" value="Unassembled WGS sequence"/>
</dbReference>
<evidence type="ECO:0000256" key="1">
    <source>
        <dbReference type="SAM" id="Phobius"/>
    </source>
</evidence>
<proteinExistence type="predicted"/>
<keyword evidence="1" id="KW-0472">Membrane</keyword>
<feature type="transmembrane region" description="Helical" evidence="1">
    <location>
        <begin position="187"/>
        <end position="210"/>
    </location>
</feature>
<evidence type="ECO:0000313" key="3">
    <source>
        <dbReference type="Proteomes" id="UP000548326"/>
    </source>
</evidence>
<dbReference type="Pfam" id="PF12730">
    <property type="entry name" value="ABC2_membrane_4"/>
    <property type="match status" value="1"/>
</dbReference>
<keyword evidence="1" id="KW-0812">Transmembrane</keyword>
<organism evidence="2 3">
    <name type="scientific">Mucilaginibacter lappiensis</name>
    <dbReference type="NCBI Taxonomy" id="354630"/>
    <lineage>
        <taxon>Bacteria</taxon>
        <taxon>Pseudomonadati</taxon>
        <taxon>Bacteroidota</taxon>
        <taxon>Sphingobacteriia</taxon>
        <taxon>Sphingobacteriales</taxon>
        <taxon>Sphingobacteriaceae</taxon>
        <taxon>Mucilaginibacter</taxon>
    </lineage>
</organism>
<feature type="transmembrane region" description="Helical" evidence="1">
    <location>
        <begin position="231"/>
        <end position="250"/>
    </location>
</feature>
<reference evidence="2 3" key="1">
    <citation type="submission" date="2020-08" db="EMBL/GenBank/DDBJ databases">
        <title>Genomic Encyclopedia of Type Strains, Phase IV (KMG-V): Genome sequencing to study the core and pangenomes of soil and plant-associated prokaryotes.</title>
        <authorList>
            <person name="Whitman W."/>
        </authorList>
    </citation>
    <scope>NUCLEOTIDE SEQUENCE [LARGE SCALE GENOMIC DNA]</scope>
    <source>
        <strain evidence="2 3">MP601</strain>
    </source>
</reference>
<dbReference type="CDD" id="cd21809">
    <property type="entry name" value="ABC-2_lan_permease-like"/>
    <property type="match status" value="1"/>
</dbReference>
<dbReference type="RefSeq" id="WP_183587724.1">
    <property type="nucleotide sequence ID" value="NZ_JACHCA010000006.1"/>
</dbReference>
<feature type="transmembrane region" description="Helical" evidence="1">
    <location>
        <begin position="105"/>
        <end position="130"/>
    </location>
</feature>
<comment type="caution">
    <text evidence="2">The sequence shown here is derived from an EMBL/GenBank/DDBJ whole genome shotgun (WGS) entry which is preliminary data.</text>
</comment>
<evidence type="ECO:0008006" key="4">
    <source>
        <dbReference type="Google" id="ProtNLM"/>
    </source>
</evidence>
<sequence>MNNFFLNTRAEFLKAKRTAVIWITLIAAVFVPLIDFIICLERADVMTHRMQPGFWLPYLQFVWKNTAAIIVPVYAILITSLIVQIEYRNNTWKQVYASPRRFGDIFFSKLIVINTLVLSFFILFSLFFILSGTAVGMANNAYHVSDYPIPFAEIIATAARIYLGILPVMAIQYWLSLRFKNFATPLGIGMGLWITGVVLLDWDKIIYYPYMYAPLMFFSDFSKHPEKLPQLIINSSVCLVIALFFGAWNIRNLKEKG</sequence>
<name>A0A841JDB1_9SPHI</name>
<keyword evidence="1" id="KW-1133">Transmembrane helix</keyword>
<dbReference type="AlphaFoldDB" id="A0A841JDB1"/>
<dbReference type="PANTHER" id="PTHR37305">
    <property type="entry name" value="INTEGRAL MEMBRANE PROTEIN-RELATED"/>
    <property type="match status" value="1"/>
</dbReference>
<protein>
    <recommendedName>
        <fullName evidence="4">ABC-2 family transporter protein</fullName>
    </recommendedName>
</protein>
<feature type="transmembrane region" description="Helical" evidence="1">
    <location>
        <begin position="20"/>
        <end position="40"/>
    </location>
</feature>
<dbReference type="EMBL" id="JACHCA010000006">
    <property type="protein sequence ID" value="MBB6128332.1"/>
    <property type="molecule type" value="Genomic_DNA"/>
</dbReference>
<gene>
    <name evidence="2" type="ORF">HDF22_002453</name>
</gene>
<feature type="transmembrane region" description="Helical" evidence="1">
    <location>
        <begin position="151"/>
        <end position="175"/>
    </location>
</feature>
<feature type="transmembrane region" description="Helical" evidence="1">
    <location>
        <begin position="61"/>
        <end position="85"/>
    </location>
</feature>